<dbReference type="PANTHER" id="PTHR46825:SF7">
    <property type="entry name" value="D-ALANYL-D-ALANINE CARBOXYPEPTIDASE"/>
    <property type="match status" value="1"/>
</dbReference>
<evidence type="ECO:0000259" key="2">
    <source>
        <dbReference type="Pfam" id="PF00144"/>
    </source>
</evidence>
<reference evidence="3" key="1">
    <citation type="submission" date="2015-04" db="EMBL/GenBank/DDBJ databases">
        <title>Complete genome sequence of Microbacterium chocolatum SIT 101, a bacterium enantioselectively hydrolyzing mesomeric diesters.</title>
        <authorList>
            <person name="Li X."/>
            <person name="Xu Y."/>
        </authorList>
    </citation>
    <scope>NUCLEOTIDE SEQUENCE [LARGE SCALE GENOMIC DNA]</scope>
    <source>
        <strain evidence="3">SIT 101</strain>
    </source>
</reference>
<feature type="domain" description="Beta-lactamase-related" evidence="2">
    <location>
        <begin position="54"/>
        <end position="371"/>
    </location>
</feature>
<dbReference type="PATRIC" id="fig|84292.3.peg.681"/>
<gene>
    <name evidence="3" type="ORF">XI38_03275</name>
</gene>
<sequence length="421" mass="43288">MHGRFSVRRGVVAAAAVIGMVLSLAACTPDRSVSIDVPPQVEGALPAETQEQLEAAVANAMSAAGASGAIVGVWAPWSGSWVAGVGTQTPAGGGEVTTDMQFAAAKSTRSMTCDILYQIADQGLVALDDSITEYVAAVPDLEAITLGQLCDGTSGIGSYTSRLLGLWLDNPERRWGPRELAAFGLGQERTAEPGAQYRDSDAGYLLLGLALERATGKSARMLVEEYVADPLDLTATTFGAPDPEAPVLTGLFARQEGDRRNCLEPVDITDLSRTVGFTDAGVTTDITDLGRYAQALATGALVPAGERLEGALPESDSSASWLTVGGGVYQAGSLIGQHGVFPGYTTAAYSDPESGLTVAVVLNQSAGGSGFGARLAWELAAIASKAPAASGQTAPAAGLPWTPEQFHQEISDSAICAEPIS</sequence>
<dbReference type="EMBL" id="LAVO01000003">
    <property type="protein sequence ID" value="KOS11601.1"/>
    <property type="molecule type" value="Genomic_DNA"/>
</dbReference>
<keyword evidence="1" id="KW-0732">Signal</keyword>
<dbReference type="InterPro" id="IPR001466">
    <property type="entry name" value="Beta-lactam-related"/>
</dbReference>
<keyword evidence="4" id="KW-1185">Reference proteome</keyword>
<feature type="signal peptide" evidence="1">
    <location>
        <begin position="1"/>
        <end position="25"/>
    </location>
</feature>
<feature type="chain" id="PRO_5005818631" evidence="1">
    <location>
        <begin position="26"/>
        <end position="421"/>
    </location>
</feature>
<dbReference type="InterPro" id="IPR012338">
    <property type="entry name" value="Beta-lactam/transpept-like"/>
</dbReference>
<dbReference type="Proteomes" id="UP000037737">
    <property type="component" value="Unassembled WGS sequence"/>
</dbReference>
<dbReference type="Gene3D" id="3.40.710.10">
    <property type="entry name" value="DD-peptidase/beta-lactamase superfamily"/>
    <property type="match status" value="1"/>
</dbReference>
<dbReference type="PROSITE" id="PS51257">
    <property type="entry name" value="PROKAR_LIPOPROTEIN"/>
    <property type="match status" value="1"/>
</dbReference>
<dbReference type="OrthoDB" id="3174977at2"/>
<evidence type="ECO:0000256" key="1">
    <source>
        <dbReference type="SAM" id="SignalP"/>
    </source>
</evidence>
<dbReference type="KEGG" id="mcw:A8L33_02920"/>
<evidence type="ECO:0000313" key="3">
    <source>
        <dbReference type="EMBL" id="KOS11601.1"/>
    </source>
</evidence>
<name>A0A0M8MQI5_9MICO</name>
<proteinExistence type="predicted"/>
<dbReference type="SUPFAM" id="SSF56601">
    <property type="entry name" value="beta-lactamase/transpeptidase-like"/>
    <property type="match status" value="1"/>
</dbReference>
<dbReference type="AlphaFoldDB" id="A0A0M8MQI5"/>
<dbReference type="PANTHER" id="PTHR46825">
    <property type="entry name" value="D-ALANYL-D-ALANINE-CARBOXYPEPTIDASE/ENDOPEPTIDASE AMPH"/>
    <property type="match status" value="1"/>
</dbReference>
<dbReference type="Pfam" id="PF00144">
    <property type="entry name" value="Beta-lactamase"/>
    <property type="match status" value="1"/>
</dbReference>
<protein>
    <submittedName>
        <fullName evidence="3">Beta-lactamase</fullName>
    </submittedName>
</protein>
<organism evidence="3 4">
    <name type="scientific">Microbacterium aurantiacum</name>
    <dbReference type="NCBI Taxonomy" id="162393"/>
    <lineage>
        <taxon>Bacteria</taxon>
        <taxon>Bacillati</taxon>
        <taxon>Actinomycetota</taxon>
        <taxon>Actinomycetes</taxon>
        <taxon>Micrococcales</taxon>
        <taxon>Microbacteriaceae</taxon>
        <taxon>Microbacterium</taxon>
    </lineage>
</organism>
<comment type="caution">
    <text evidence="3">The sequence shown here is derived from an EMBL/GenBank/DDBJ whole genome shotgun (WGS) entry which is preliminary data.</text>
</comment>
<evidence type="ECO:0000313" key="4">
    <source>
        <dbReference type="Proteomes" id="UP000037737"/>
    </source>
</evidence>
<accession>A0A0M8MQI5</accession>
<dbReference type="InterPro" id="IPR050491">
    <property type="entry name" value="AmpC-like"/>
</dbReference>